<protein>
    <recommendedName>
        <fullName evidence="1">AB hydrolase-1 domain-containing protein</fullName>
    </recommendedName>
</protein>
<evidence type="ECO:0000313" key="3">
    <source>
        <dbReference type="Proteomes" id="UP001310594"/>
    </source>
</evidence>
<proteinExistence type="predicted"/>
<feature type="domain" description="AB hydrolase-1" evidence="1">
    <location>
        <begin position="5"/>
        <end position="233"/>
    </location>
</feature>
<reference evidence="2" key="1">
    <citation type="submission" date="2023-08" db="EMBL/GenBank/DDBJ databases">
        <title>Black Yeasts Isolated from many extreme environments.</title>
        <authorList>
            <person name="Coleine C."/>
            <person name="Stajich J.E."/>
            <person name="Selbmann L."/>
        </authorList>
    </citation>
    <scope>NUCLEOTIDE SEQUENCE</scope>
    <source>
        <strain evidence="2">CCFEE 5810</strain>
    </source>
</reference>
<sequence length="244" mass="26573">MKPTIIIVPGAWHSGTKHYKPLTERLEAAGYEVIPLDLPSTGDDPPLTGWKDDITHISQTIERVSDQGKDVVLVMHSRGGHCGSDGAQGLSKADRVKAGKQGGIVHCVYIAAFAAPEGLSVYFATNGPDDWHDIKHETVLPTRMNEIFYNDCSTEQIEAACEDIRPQSTLCFLLPLTYAAWKHIPSTYLICQKDNAIPVAAQEGMVAQPGASFTVERCSASHSPFLSRPDFTSEVVRRAAGEKV</sequence>
<dbReference type="Gene3D" id="3.40.50.1820">
    <property type="entry name" value="alpha/beta hydrolase"/>
    <property type="match status" value="1"/>
</dbReference>
<evidence type="ECO:0000259" key="1">
    <source>
        <dbReference type="Pfam" id="PF12697"/>
    </source>
</evidence>
<name>A0AAN8A425_9PEZI</name>
<dbReference type="InterPro" id="IPR000073">
    <property type="entry name" value="AB_hydrolase_1"/>
</dbReference>
<organism evidence="2 3">
    <name type="scientific">Elasticomyces elasticus</name>
    <dbReference type="NCBI Taxonomy" id="574655"/>
    <lineage>
        <taxon>Eukaryota</taxon>
        <taxon>Fungi</taxon>
        <taxon>Dikarya</taxon>
        <taxon>Ascomycota</taxon>
        <taxon>Pezizomycotina</taxon>
        <taxon>Dothideomycetes</taxon>
        <taxon>Dothideomycetidae</taxon>
        <taxon>Mycosphaerellales</taxon>
        <taxon>Teratosphaeriaceae</taxon>
        <taxon>Elasticomyces</taxon>
    </lineage>
</organism>
<dbReference type="PANTHER" id="PTHR37017:SF11">
    <property type="entry name" value="ESTERASE_LIPASE_THIOESTERASE DOMAIN-CONTAINING PROTEIN"/>
    <property type="match status" value="1"/>
</dbReference>
<dbReference type="Proteomes" id="UP001310594">
    <property type="component" value="Unassembled WGS sequence"/>
</dbReference>
<dbReference type="InterPro" id="IPR029058">
    <property type="entry name" value="AB_hydrolase_fold"/>
</dbReference>
<comment type="caution">
    <text evidence="2">The sequence shown here is derived from an EMBL/GenBank/DDBJ whole genome shotgun (WGS) entry which is preliminary data.</text>
</comment>
<dbReference type="InterPro" id="IPR052897">
    <property type="entry name" value="Sec-Metab_Biosynth_Hydrolase"/>
</dbReference>
<dbReference type="Pfam" id="PF12697">
    <property type="entry name" value="Abhydrolase_6"/>
    <property type="match status" value="1"/>
</dbReference>
<dbReference type="AlphaFoldDB" id="A0AAN8A425"/>
<dbReference type="SUPFAM" id="SSF53474">
    <property type="entry name" value="alpha/beta-Hydrolases"/>
    <property type="match status" value="1"/>
</dbReference>
<dbReference type="EMBL" id="JAVRQU010000004">
    <property type="protein sequence ID" value="KAK5704348.1"/>
    <property type="molecule type" value="Genomic_DNA"/>
</dbReference>
<dbReference type="PANTHER" id="PTHR37017">
    <property type="entry name" value="AB HYDROLASE-1 DOMAIN-CONTAINING PROTEIN-RELATED"/>
    <property type="match status" value="1"/>
</dbReference>
<accession>A0AAN8A425</accession>
<evidence type="ECO:0000313" key="2">
    <source>
        <dbReference type="EMBL" id="KAK5704348.1"/>
    </source>
</evidence>
<gene>
    <name evidence="2" type="ORF">LTR97_003366</name>
</gene>